<accession>X0UKW8</accession>
<gene>
    <name evidence="2" type="ORF">S01H1_41427</name>
</gene>
<reference evidence="2" key="1">
    <citation type="journal article" date="2014" name="Front. Microbiol.">
        <title>High frequency of phylogenetically diverse reductive dehalogenase-homologous genes in deep subseafloor sedimentary metagenomes.</title>
        <authorList>
            <person name="Kawai M."/>
            <person name="Futagami T."/>
            <person name="Toyoda A."/>
            <person name="Takaki Y."/>
            <person name="Nishi S."/>
            <person name="Hori S."/>
            <person name="Arai W."/>
            <person name="Tsubouchi T."/>
            <person name="Morono Y."/>
            <person name="Uchiyama I."/>
            <person name="Ito T."/>
            <person name="Fujiyama A."/>
            <person name="Inagaki F."/>
            <person name="Takami H."/>
        </authorList>
    </citation>
    <scope>NUCLEOTIDE SEQUENCE</scope>
    <source>
        <strain evidence="2">Expedition CK06-06</strain>
    </source>
</reference>
<dbReference type="AlphaFoldDB" id="X0UKW8"/>
<dbReference type="PANTHER" id="PTHR43228">
    <property type="entry name" value="TWO-COMPONENT RESPONSE REGULATOR"/>
    <property type="match status" value="1"/>
</dbReference>
<name>X0UKW8_9ZZZZ</name>
<dbReference type="SUPFAM" id="SSF52172">
    <property type="entry name" value="CheY-like"/>
    <property type="match status" value="1"/>
</dbReference>
<dbReference type="InterPro" id="IPR052048">
    <property type="entry name" value="ST_Response_Regulator"/>
</dbReference>
<dbReference type="InterPro" id="IPR011006">
    <property type="entry name" value="CheY-like_superfamily"/>
</dbReference>
<dbReference type="InterPro" id="IPR001789">
    <property type="entry name" value="Sig_transdc_resp-reg_receiver"/>
</dbReference>
<feature type="domain" description="Response regulatory" evidence="1">
    <location>
        <begin position="30"/>
        <end position="144"/>
    </location>
</feature>
<dbReference type="SMART" id="SM00448">
    <property type="entry name" value="REC"/>
    <property type="match status" value="1"/>
</dbReference>
<dbReference type="GO" id="GO:0000160">
    <property type="term" value="P:phosphorelay signal transduction system"/>
    <property type="evidence" value="ECO:0007669"/>
    <property type="project" value="InterPro"/>
</dbReference>
<evidence type="ECO:0000259" key="1">
    <source>
        <dbReference type="PROSITE" id="PS50110"/>
    </source>
</evidence>
<comment type="caution">
    <text evidence="2">The sequence shown here is derived from an EMBL/GenBank/DDBJ whole genome shotgun (WGS) entry which is preliminary data.</text>
</comment>
<dbReference type="Gene3D" id="3.40.50.2300">
    <property type="match status" value="1"/>
</dbReference>
<proteinExistence type="predicted"/>
<evidence type="ECO:0000313" key="2">
    <source>
        <dbReference type="EMBL" id="GAF99931.1"/>
    </source>
</evidence>
<sequence length="149" mass="16302">MGIASLILGLLSKGPKKASAPGKKDKPVARILVVDDHVTVCDVLEEFLRSRGYDAYTALDGPTAIAKVKAVRPHIVLLDIMMPGMGGMETLKEIRKVDPRVGIIMVTAISDEELGKRAIELGAYEYITKPIDFWRLETVLTVKMIDLLG</sequence>
<dbReference type="EMBL" id="BARS01026277">
    <property type="protein sequence ID" value="GAF99931.1"/>
    <property type="molecule type" value="Genomic_DNA"/>
</dbReference>
<dbReference type="PANTHER" id="PTHR43228:SF1">
    <property type="entry name" value="TWO-COMPONENT RESPONSE REGULATOR ARR22"/>
    <property type="match status" value="1"/>
</dbReference>
<dbReference type="Pfam" id="PF00072">
    <property type="entry name" value="Response_reg"/>
    <property type="match status" value="1"/>
</dbReference>
<organism evidence="2">
    <name type="scientific">marine sediment metagenome</name>
    <dbReference type="NCBI Taxonomy" id="412755"/>
    <lineage>
        <taxon>unclassified sequences</taxon>
        <taxon>metagenomes</taxon>
        <taxon>ecological metagenomes</taxon>
    </lineage>
</organism>
<protein>
    <recommendedName>
        <fullName evidence="1">Response regulatory domain-containing protein</fullName>
    </recommendedName>
</protein>
<dbReference type="PROSITE" id="PS50110">
    <property type="entry name" value="RESPONSE_REGULATORY"/>
    <property type="match status" value="1"/>
</dbReference>